<dbReference type="Proteomes" id="UP000177958">
    <property type="component" value="Unassembled WGS sequence"/>
</dbReference>
<proteinExistence type="predicted"/>
<dbReference type="EMBL" id="MFKX01000008">
    <property type="protein sequence ID" value="OGG57941.1"/>
    <property type="molecule type" value="Genomic_DNA"/>
</dbReference>
<reference evidence="1 2" key="1">
    <citation type="journal article" date="2016" name="Nat. Commun.">
        <title>Thousands of microbial genomes shed light on interconnected biogeochemical processes in an aquifer system.</title>
        <authorList>
            <person name="Anantharaman K."/>
            <person name="Brown C.T."/>
            <person name="Hug L.A."/>
            <person name="Sharon I."/>
            <person name="Castelle C.J."/>
            <person name="Probst A.J."/>
            <person name="Thomas B.C."/>
            <person name="Singh A."/>
            <person name="Wilkins M.J."/>
            <person name="Karaoz U."/>
            <person name="Brodie E.L."/>
            <person name="Williams K.H."/>
            <person name="Hubbard S.S."/>
            <person name="Banfield J.F."/>
        </authorList>
    </citation>
    <scope>NUCLEOTIDE SEQUENCE [LARGE SCALE GENOMIC DNA]</scope>
</reference>
<evidence type="ECO:0000313" key="1">
    <source>
        <dbReference type="EMBL" id="OGG57941.1"/>
    </source>
</evidence>
<comment type="caution">
    <text evidence="1">The sequence shown here is derived from an EMBL/GenBank/DDBJ whole genome shotgun (WGS) entry which is preliminary data.</text>
</comment>
<accession>A0A1F6D9B6</accession>
<sequence length="102" mass="11502">MEAAMRTFVIVTFAAAILVASTTVKSFSDDVIPILTLKQQMDKSPVIPKDYFLDSLEQGTDVRWRSVNIVLPNGQLMFVRCMARKCDWGFVPVPKPPKISQR</sequence>
<dbReference type="AlphaFoldDB" id="A0A1F6D9B6"/>
<evidence type="ECO:0000313" key="2">
    <source>
        <dbReference type="Proteomes" id="UP000177958"/>
    </source>
</evidence>
<gene>
    <name evidence="1" type="ORF">A2853_03380</name>
</gene>
<name>A0A1F6D9B6_9BACT</name>
<organism evidence="1 2">
    <name type="scientific">Candidatus Kaiserbacteria bacterium RIFCSPHIGHO2_01_FULL_55_17</name>
    <dbReference type="NCBI Taxonomy" id="1798484"/>
    <lineage>
        <taxon>Bacteria</taxon>
        <taxon>Candidatus Kaiseribacteriota</taxon>
    </lineage>
</organism>
<protein>
    <submittedName>
        <fullName evidence="1">Uncharacterized protein</fullName>
    </submittedName>
</protein>